<feature type="domain" description="MacB-like periplasmic core" evidence="9">
    <location>
        <begin position="23"/>
        <end position="254"/>
    </location>
</feature>
<feature type="transmembrane region" description="Helical" evidence="7">
    <location>
        <begin position="370"/>
        <end position="393"/>
    </location>
</feature>
<evidence type="ECO:0000256" key="7">
    <source>
        <dbReference type="SAM" id="Phobius"/>
    </source>
</evidence>
<accession>B0VJN8</accession>
<evidence type="ECO:0000259" key="9">
    <source>
        <dbReference type="Pfam" id="PF12704"/>
    </source>
</evidence>
<keyword evidence="4 7" id="KW-1133">Transmembrane helix</keyword>
<evidence type="ECO:0000313" key="10">
    <source>
        <dbReference type="EMBL" id="CAO81723.1"/>
    </source>
</evidence>
<dbReference type="Proteomes" id="UP000002019">
    <property type="component" value="Chromosome"/>
</dbReference>
<keyword evidence="2" id="KW-1003">Cell membrane</keyword>
<organism evidence="10 11">
    <name type="scientific">Cloacimonas acidaminovorans (strain Evry)</name>
    <dbReference type="NCBI Taxonomy" id="459349"/>
    <lineage>
        <taxon>Bacteria</taxon>
        <taxon>Pseudomonadati</taxon>
        <taxon>Candidatus Cloacimonadota</taxon>
        <taxon>Candidatus Cloacimonadia</taxon>
        <taxon>Candidatus Cloacimonadales</taxon>
        <taxon>Candidatus Cloacimonadaceae</taxon>
        <taxon>Candidatus Cloacimonas</taxon>
    </lineage>
</organism>
<evidence type="ECO:0000256" key="6">
    <source>
        <dbReference type="ARBA" id="ARBA00038076"/>
    </source>
</evidence>
<feature type="transmembrane region" description="Helical" evidence="7">
    <location>
        <begin position="287"/>
        <end position="312"/>
    </location>
</feature>
<comment type="similarity">
    <text evidence="6">Belongs to the ABC-4 integral membrane protein family.</text>
</comment>
<keyword evidence="5 7" id="KW-0472">Membrane</keyword>
<dbReference type="InterPro" id="IPR003838">
    <property type="entry name" value="ABC3_permease_C"/>
</dbReference>
<dbReference type="OrthoDB" id="9770099at2"/>
<dbReference type="InterPro" id="IPR025857">
    <property type="entry name" value="MacB_PCD"/>
</dbReference>
<dbReference type="KEGG" id="caci:CLOAM1897"/>
<feature type="transmembrane region" description="Helical" evidence="7">
    <location>
        <begin position="332"/>
        <end position="358"/>
    </location>
</feature>
<evidence type="ECO:0000256" key="3">
    <source>
        <dbReference type="ARBA" id="ARBA00022692"/>
    </source>
</evidence>
<evidence type="ECO:0000256" key="2">
    <source>
        <dbReference type="ARBA" id="ARBA00022475"/>
    </source>
</evidence>
<evidence type="ECO:0000313" key="11">
    <source>
        <dbReference type="Proteomes" id="UP000002019"/>
    </source>
</evidence>
<dbReference type="Pfam" id="PF12704">
    <property type="entry name" value="MacB_PCD"/>
    <property type="match status" value="1"/>
</dbReference>
<reference evidence="10 11" key="1">
    <citation type="journal article" date="2008" name="J. Bacteriol.">
        <title>'Candidatus Cloacamonas acidaminovorans': genome sequence reconstruction provides a first glimpse of a new bacterial division.</title>
        <authorList>
            <person name="Pelletier E."/>
            <person name="Kreimeyer A."/>
            <person name="Bocs S."/>
            <person name="Rouy Z."/>
            <person name="Gyapay G."/>
            <person name="Chouari R."/>
            <person name="Riviere D."/>
            <person name="Ganesan A."/>
            <person name="Daegelen P."/>
            <person name="Sghir A."/>
            <person name="Cohen G.N."/>
            <person name="Medigue C."/>
            <person name="Weissenbach J."/>
            <person name="Le Paslier D."/>
        </authorList>
    </citation>
    <scope>NUCLEOTIDE SEQUENCE [LARGE SCALE GENOMIC DNA]</scope>
    <source>
        <strain evidence="11">Evry</strain>
    </source>
</reference>
<evidence type="ECO:0000256" key="5">
    <source>
        <dbReference type="ARBA" id="ARBA00023136"/>
    </source>
</evidence>
<dbReference type="PANTHER" id="PTHR30572">
    <property type="entry name" value="MEMBRANE COMPONENT OF TRANSPORTER-RELATED"/>
    <property type="match status" value="1"/>
</dbReference>
<dbReference type="PANTHER" id="PTHR30572:SF4">
    <property type="entry name" value="ABC TRANSPORTER PERMEASE YTRF"/>
    <property type="match status" value="1"/>
</dbReference>
<dbReference type="InterPro" id="IPR050250">
    <property type="entry name" value="Macrolide_Exporter_MacB"/>
</dbReference>
<keyword evidence="3 7" id="KW-0812">Transmembrane</keyword>
<dbReference type="RefSeq" id="WP_015425581.1">
    <property type="nucleotide sequence ID" value="NC_020449.1"/>
</dbReference>
<dbReference type="HOGENOM" id="CLU_000604_8_0_0"/>
<dbReference type="Pfam" id="PF02687">
    <property type="entry name" value="FtsX"/>
    <property type="match status" value="1"/>
</dbReference>
<keyword evidence="10" id="KW-0449">Lipoprotein</keyword>
<dbReference type="AlphaFoldDB" id="B0VJN8"/>
<name>B0VJN8_CLOAI</name>
<feature type="transmembrane region" description="Helical" evidence="7">
    <location>
        <begin position="21"/>
        <end position="44"/>
    </location>
</feature>
<comment type="subcellular location">
    <subcellularLocation>
        <location evidence="1">Cell membrane</location>
        <topology evidence="1">Multi-pass membrane protein</topology>
    </subcellularLocation>
</comment>
<evidence type="ECO:0000259" key="8">
    <source>
        <dbReference type="Pfam" id="PF02687"/>
    </source>
</evidence>
<dbReference type="GO" id="GO:0022857">
    <property type="term" value="F:transmembrane transporter activity"/>
    <property type="evidence" value="ECO:0007669"/>
    <property type="project" value="TreeGrafter"/>
</dbReference>
<keyword evidence="11" id="KW-1185">Reference proteome</keyword>
<sequence>MAIPIAESLKLGFADIMMRKVRSIVTVIGIILGVMCIMVVLAIVNGMNESTMSWMEERGGLNKIEVEQNWFYDFSKGGDPSFSLKEIRYLQSLIPEAEAFNPTVQEWEAVINKGDIRYSTSLRGVMPDFVKVEQWDIAKGRFIKDLDIDQHSNVIVLGSTVAKEFFGNNDPLGQIISVGNQQFIVVGVMAERFMPTQGGQIGMGENALEYLNRRCFIPISTMISKVNPGSKISSIDIRAKSPEEAKELRRKVENIVLNLKNGKHLFQVTSAKEQLDTMQANAKIFEAIFVLIAVISLLVGGIVIMNIMLASIRERTREIGVRIAVGARRRDIFIQFLVQTVLITALGGILGILLGFAILDKVGSYLQIKVLASVQMIWVALLVSIGVGLIFGVGPAIRAARLDPVIALREE</sequence>
<dbReference type="STRING" id="459349.CLOAM1897"/>
<protein>
    <submittedName>
        <fullName evidence="10">ABC-type transport systems, involved in lipoprotein release, permease components</fullName>
    </submittedName>
</protein>
<evidence type="ECO:0000256" key="1">
    <source>
        <dbReference type="ARBA" id="ARBA00004651"/>
    </source>
</evidence>
<proteinExistence type="inferred from homology"/>
<dbReference type="EMBL" id="CU466930">
    <property type="protein sequence ID" value="CAO81723.1"/>
    <property type="molecule type" value="Genomic_DNA"/>
</dbReference>
<feature type="domain" description="ABC3 transporter permease C-terminal" evidence="8">
    <location>
        <begin position="291"/>
        <end position="404"/>
    </location>
</feature>
<evidence type="ECO:0000256" key="4">
    <source>
        <dbReference type="ARBA" id="ARBA00022989"/>
    </source>
</evidence>
<gene>
    <name evidence="10" type="ordered locus">CLOAM1897</name>
</gene>
<dbReference type="eggNOG" id="COG0577">
    <property type="taxonomic scope" value="Bacteria"/>
</dbReference>
<dbReference type="GO" id="GO:0005886">
    <property type="term" value="C:plasma membrane"/>
    <property type="evidence" value="ECO:0007669"/>
    <property type="project" value="UniProtKB-SubCell"/>
</dbReference>